<keyword evidence="1" id="KW-0472">Membrane</keyword>
<organism evidence="2 3">
    <name type="scientific">Candidatus Buchananbacteria bacterium RIFCSPHIGHO2_02_FULL_56_16</name>
    <dbReference type="NCBI Taxonomy" id="1797542"/>
    <lineage>
        <taxon>Bacteria</taxon>
        <taxon>Candidatus Buchananiibacteriota</taxon>
    </lineage>
</organism>
<keyword evidence="1" id="KW-0812">Transmembrane</keyword>
<evidence type="ECO:0008006" key="4">
    <source>
        <dbReference type="Google" id="ProtNLM"/>
    </source>
</evidence>
<dbReference type="InterPro" id="IPR052022">
    <property type="entry name" value="26kDa_periplasmic_antigen"/>
</dbReference>
<dbReference type="PANTHER" id="PTHR34387">
    <property type="entry name" value="SLR1258 PROTEIN"/>
    <property type="match status" value="1"/>
</dbReference>
<reference evidence="2 3" key="1">
    <citation type="journal article" date="2016" name="Nat. Commun.">
        <title>Thousands of microbial genomes shed light on interconnected biogeochemical processes in an aquifer system.</title>
        <authorList>
            <person name="Anantharaman K."/>
            <person name="Brown C.T."/>
            <person name="Hug L.A."/>
            <person name="Sharon I."/>
            <person name="Castelle C.J."/>
            <person name="Probst A.J."/>
            <person name="Thomas B.C."/>
            <person name="Singh A."/>
            <person name="Wilkins M.J."/>
            <person name="Karaoz U."/>
            <person name="Brodie E.L."/>
            <person name="Williams K.H."/>
            <person name="Hubbard S.S."/>
            <person name="Banfield J.F."/>
        </authorList>
    </citation>
    <scope>NUCLEOTIDE SEQUENCE [LARGE SCALE GENOMIC DNA]</scope>
</reference>
<sequence>MADEAKTIRWRPEPPRLLLILGAILLLTAIGYLGALTRNAFKQYDYIGRTSEQIYTITVSGEGKVTAVPDIAKVSLGITTSNSKVEVARQENVKKMNALVAAVKGLGVESKDIETTQYTIAPQYDWADGRQVLRGYEINQTVSVKIRDLEKVGAILDAAGTAGANQVGGLDFTIDEPEVLRQQAREKALQNATDKAAALAKIGKVKLGKLVSFSEAGGSTPPLFYERTMMLKAEADQASGAVPTMEPGSQDIISNVTVTYEVL</sequence>
<evidence type="ECO:0000313" key="3">
    <source>
        <dbReference type="Proteomes" id="UP000177310"/>
    </source>
</evidence>
<evidence type="ECO:0000313" key="2">
    <source>
        <dbReference type="EMBL" id="OGY50228.1"/>
    </source>
</evidence>
<dbReference type="Proteomes" id="UP000177310">
    <property type="component" value="Unassembled WGS sequence"/>
</dbReference>
<gene>
    <name evidence="2" type="ORF">A3J59_04680</name>
</gene>
<protein>
    <recommendedName>
        <fullName evidence="4">SIMPL domain-containing protein</fullName>
    </recommendedName>
</protein>
<dbReference type="AlphaFoldDB" id="A0A1G1YD00"/>
<keyword evidence="1" id="KW-1133">Transmembrane helix</keyword>
<dbReference type="Pfam" id="PF04402">
    <property type="entry name" value="SIMPL"/>
    <property type="match status" value="1"/>
</dbReference>
<dbReference type="STRING" id="1797542.A3J59_04680"/>
<dbReference type="InterPro" id="IPR007497">
    <property type="entry name" value="SIMPL/DUF541"/>
</dbReference>
<feature type="transmembrane region" description="Helical" evidence="1">
    <location>
        <begin position="17"/>
        <end position="36"/>
    </location>
</feature>
<dbReference type="Gene3D" id="3.30.110.170">
    <property type="entry name" value="Protein of unknown function (DUF541), domain 1"/>
    <property type="match status" value="1"/>
</dbReference>
<dbReference type="GO" id="GO:0006974">
    <property type="term" value="P:DNA damage response"/>
    <property type="evidence" value="ECO:0007669"/>
    <property type="project" value="TreeGrafter"/>
</dbReference>
<dbReference type="PANTHER" id="PTHR34387:SF1">
    <property type="entry name" value="PERIPLASMIC IMMUNOGENIC PROTEIN"/>
    <property type="match status" value="1"/>
</dbReference>
<accession>A0A1G1YD00</accession>
<proteinExistence type="predicted"/>
<comment type="caution">
    <text evidence="2">The sequence shown here is derived from an EMBL/GenBank/DDBJ whole genome shotgun (WGS) entry which is preliminary data.</text>
</comment>
<name>A0A1G1YD00_9BACT</name>
<dbReference type="EMBL" id="MHIL01000033">
    <property type="protein sequence ID" value="OGY50228.1"/>
    <property type="molecule type" value="Genomic_DNA"/>
</dbReference>
<evidence type="ECO:0000256" key="1">
    <source>
        <dbReference type="SAM" id="Phobius"/>
    </source>
</evidence>
<dbReference type="Gene3D" id="3.30.70.2970">
    <property type="entry name" value="Protein of unknown function (DUF541), domain 2"/>
    <property type="match status" value="1"/>
</dbReference>